<dbReference type="AlphaFoldDB" id="A0AA39GUW9"/>
<protein>
    <submittedName>
        <fullName evidence="1">Uncharacterized protein</fullName>
    </submittedName>
</protein>
<proteinExistence type="predicted"/>
<dbReference type="Proteomes" id="UP001175271">
    <property type="component" value="Unassembled WGS sequence"/>
</dbReference>
<keyword evidence="2" id="KW-1185">Reference proteome</keyword>
<comment type="caution">
    <text evidence="1">The sequence shown here is derived from an EMBL/GenBank/DDBJ whole genome shotgun (WGS) entry which is preliminary data.</text>
</comment>
<dbReference type="EMBL" id="JAUCMV010000005">
    <property type="protein sequence ID" value="KAK0393551.1"/>
    <property type="molecule type" value="Genomic_DNA"/>
</dbReference>
<accession>A0AA39GUW9</accession>
<sequence>MKSTLMSRSLQIQPCLTEAKIDEVPLRHRPRSTVTASDKCCYPHVSPWVTHIMCPKVHQRLYRFFLLYSFANRPTTQRRKDHSWNGSTMSWECTVEGCFRMDWTTCPTTSPTTLVAQSLWMHKGYRNQTWRRKCHFVITQGHKQQQRTTLLHRLRQVAEKEQPFIEWFDYELGMHDGSISATSLFFLTLLPGLPLSVPDREKHSVHPRWPTVRKNSRTERQQIVDLLEENFT</sequence>
<organism evidence="1 2">
    <name type="scientific">Steinernema hermaphroditum</name>
    <dbReference type="NCBI Taxonomy" id="289476"/>
    <lineage>
        <taxon>Eukaryota</taxon>
        <taxon>Metazoa</taxon>
        <taxon>Ecdysozoa</taxon>
        <taxon>Nematoda</taxon>
        <taxon>Chromadorea</taxon>
        <taxon>Rhabditida</taxon>
        <taxon>Tylenchina</taxon>
        <taxon>Panagrolaimomorpha</taxon>
        <taxon>Strongyloidoidea</taxon>
        <taxon>Steinernematidae</taxon>
        <taxon>Steinernema</taxon>
    </lineage>
</organism>
<evidence type="ECO:0000313" key="1">
    <source>
        <dbReference type="EMBL" id="KAK0393551.1"/>
    </source>
</evidence>
<gene>
    <name evidence="1" type="ORF">QR680_000267</name>
</gene>
<evidence type="ECO:0000313" key="2">
    <source>
        <dbReference type="Proteomes" id="UP001175271"/>
    </source>
</evidence>
<name>A0AA39GUW9_9BILA</name>
<reference evidence="1" key="1">
    <citation type="submission" date="2023-06" db="EMBL/GenBank/DDBJ databases">
        <title>Genomic analysis of the entomopathogenic nematode Steinernema hermaphroditum.</title>
        <authorList>
            <person name="Schwarz E.M."/>
            <person name="Heppert J.K."/>
            <person name="Baniya A."/>
            <person name="Schwartz H.T."/>
            <person name="Tan C.-H."/>
            <person name="Antoshechkin I."/>
            <person name="Sternberg P.W."/>
            <person name="Goodrich-Blair H."/>
            <person name="Dillman A.R."/>
        </authorList>
    </citation>
    <scope>NUCLEOTIDE SEQUENCE</scope>
    <source>
        <strain evidence="1">PS9179</strain>
        <tissue evidence="1">Whole animal</tissue>
    </source>
</reference>